<comment type="caution">
    <text evidence="1">The sequence shown here is derived from an EMBL/GenBank/DDBJ whole genome shotgun (WGS) entry which is preliminary data.</text>
</comment>
<dbReference type="EMBL" id="CAJJDN010000030">
    <property type="protein sequence ID" value="CAD8073332.1"/>
    <property type="molecule type" value="Genomic_DNA"/>
</dbReference>
<dbReference type="OrthoDB" id="292089at2759"/>
<name>A0A8S1M3X9_9CILI</name>
<accession>A0A8S1M3X9</accession>
<dbReference type="Proteomes" id="UP000692954">
    <property type="component" value="Unassembled WGS sequence"/>
</dbReference>
<evidence type="ECO:0000313" key="1">
    <source>
        <dbReference type="EMBL" id="CAD8073332.1"/>
    </source>
</evidence>
<reference evidence="1" key="1">
    <citation type="submission" date="2021-01" db="EMBL/GenBank/DDBJ databases">
        <authorList>
            <consortium name="Genoscope - CEA"/>
            <person name="William W."/>
        </authorList>
    </citation>
    <scope>NUCLEOTIDE SEQUENCE</scope>
</reference>
<organism evidence="1 2">
    <name type="scientific">Paramecium sonneborni</name>
    <dbReference type="NCBI Taxonomy" id="65129"/>
    <lineage>
        <taxon>Eukaryota</taxon>
        <taxon>Sar</taxon>
        <taxon>Alveolata</taxon>
        <taxon>Ciliophora</taxon>
        <taxon>Intramacronucleata</taxon>
        <taxon>Oligohymenophorea</taxon>
        <taxon>Peniculida</taxon>
        <taxon>Parameciidae</taxon>
        <taxon>Paramecium</taxon>
    </lineage>
</organism>
<sequence length="82" mass="9858">MYFNWIQKDRFSLQLWLDILKKFGEILTNLKQNKSPLQENVNLSFQCVCQNQHFQDILKSQNNDVLEKTKQFGKMHNLELLT</sequence>
<dbReference type="AlphaFoldDB" id="A0A8S1M3X9"/>
<gene>
    <name evidence="1" type="ORF">PSON_ATCC_30995.1.T0300260</name>
</gene>
<keyword evidence="2" id="KW-1185">Reference proteome</keyword>
<proteinExistence type="predicted"/>
<evidence type="ECO:0000313" key="2">
    <source>
        <dbReference type="Proteomes" id="UP000692954"/>
    </source>
</evidence>
<protein>
    <submittedName>
        <fullName evidence="1">Uncharacterized protein</fullName>
    </submittedName>
</protein>